<name>Z9JGG8_9GAMM</name>
<reference evidence="1 2" key="1">
    <citation type="journal article" date="2014" name="Genome Announc.">
        <title>Draft Genome Sequence of Xylella fastidiosa Pear Leaf Scorch Strain in Taiwan.</title>
        <authorList>
            <person name="Su C.C."/>
            <person name="Deng W.L."/>
            <person name="Jan F.J."/>
            <person name="Chang C.J."/>
            <person name="Huang H."/>
            <person name="Chen J."/>
        </authorList>
    </citation>
    <scope>NUCLEOTIDE SEQUENCE [LARGE SCALE GENOMIC DNA]</scope>
    <source>
        <strain evidence="1 2">PLS229</strain>
    </source>
</reference>
<dbReference type="STRING" id="1444770.AF72_12630"/>
<dbReference type="AlphaFoldDB" id="Z9JGG8"/>
<comment type="caution">
    <text evidence="1">The sequence shown here is derived from an EMBL/GenBank/DDBJ whole genome shotgun (WGS) entry which is preliminary data.</text>
</comment>
<evidence type="ECO:0000313" key="2">
    <source>
        <dbReference type="Proteomes" id="UP000020406"/>
    </source>
</evidence>
<dbReference type="KEGG" id="xtw:AB672_04450"/>
<dbReference type="EMBL" id="JDSQ01000033">
    <property type="protein sequence ID" value="EWS77088.1"/>
    <property type="molecule type" value="Genomic_DNA"/>
</dbReference>
<dbReference type="PATRIC" id="fig|1444770.3.peg.2986"/>
<evidence type="ECO:0000313" key="1">
    <source>
        <dbReference type="EMBL" id="EWS77088.1"/>
    </source>
</evidence>
<organism evidence="1 2">
    <name type="scientific">Xylella taiwanensis</name>
    <dbReference type="NCBI Taxonomy" id="1444770"/>
    <lineage>
        <taxon>Bacteria</taxon>
        <taxon>Pseudomonadati</taxon>
        <taxon>Pseudomonadota</taxon>
        <taxon>Gammaproteobacteria</taxon>
        <taxon>Lysobacterales</taxon>
        <taxon>Lysobacteraceae</taxon>
        <taxon>Xylella</taxon>
    </lineage>
</organism>
<protein>
    <submittedName>
        <fullName evidence="1">Uncharacterized protein</fullName>
    </submittedName>
</protein>
<sequence length="64" mass="6687">MSPAARSGGDDLAIAPSVMDVWIDQKPALTTDVSSLGDHLRIGGARCIGNADSFCNHRIGMGLF</sequence>
<dbReference type="Proteomes" id="UP000020406">
    <property type="component" value="Unassembled WGS sequence"/>
</dbReference>
<accession>Z9JGG8</accession>
<proteinExistence type="predicted"/>
<gene>
    <name evidence="1" type="ORF">AF72_12630</name>
</gene>